<sequence>MGVVQPLSPPLAAPPGLTRGRRLDARAGGGPGSGGPPRRRYSDFSGTSNQTALPSGVGREPQRVANWSTR</sequence>
<proteinExistence type="predicted"/>
<protein>
    <submittedName>
        <fullName evidence="2">Uncharacterized protein</fullName>
    </submittedName>
</protein>
<gene>
    <name evidence="2" type="ORF">GCM10023224_22610</name>
</gene>
<feature type="compositionally biased region" description="Polar residues" evidence="1">
    <location>
        <begin position="44"/>
        <end position="53"/>
    </location>
</feature>
<feature type="region of interest" description="Disordered" evidence="1">
    <location>
        <begin position="1"/>
        <end position="70"/>
    </location>
</feature>
<comment type="caution">
    <text evidence="2">The sequence shown here is derived from an EMBL/GenBank/DDBJ whole genome shotgun (WGS) entry which is preliminary data.</text>
</comment>
<name>A0ABP9GHW2_9ACTN</name>
<organism evidence="2 3">
    <name type="scientific">Streptomonospora halophila</name>
    <dbReference type="NCBI Taxonomy" id="427369"/>
    <lineage>
        <taxon>Bacteria</taxon>
        <taxon>Bacillati</taxon>
        <taxon>Actinomycetota</taxon>
        <taxon>Actinomycetes</taxon>
        <taxon>Streptosporangiales</taxon>
        <taxon>Nocardiopsidaceae</taxon>
        <taxon>Streptomonospora</taxon>
    </lineage>
</organism>
<evidence type="ECO:0000313" key="3">
    <source>
        <dbReference type="Proteomes" id="UP001499993"/>
    </source>
</evidence>
<keyword evidence="3" id="KW-1185">Reference proteome</keyword>
<evidence type="ECO:0000313" key="2">
    <source>
        <dbReference type="EMBL" id="GAA4940375.1"/>
    </source>
</evidence>
<evidence type="ECO:0000256" key="1">
    <source>
        <dbReference type="SAM" id="MobiDB-lite"/>
    </source>
</evidence>
<dbReference type="EMBL" id="BAABIK010000010">
    <property type="protein sequence ID" value="GAA4940375.1"/>
    <property type="molecule type" value="Genomic_DNA"/>
</dbReference>
<accession>A0ABP9GHW2</accession>
<dbReference type="Proteomes" id="UP001499993">
    <property type="component" value="Unassembled WGS sequence"/>
</dbReference>
<reference evidence="3" key="1">
    <citation type="journal article" date="2019" name="Int. J. Syst. Evol. Microbiol.">
        <title>The Global Catalogue of Microorganisms (GCM) 10K type strain sequencing project: providing services to taxonomists for standard genome sequencing and annotation.</title>
        <authorList>
            <consortium name="The Broad Institute Genomics Platform"/>
            <consortium name="The Broad Institute Genome Sequencing Center for Infectious Disease"/>
            <person name="Wu L."/>
            <person name="Ma J."/>
        </authorList>
    </citation>
    <scope>NUCLEOTIDE SEQUENCE [LARGE SCALE GENOMIC DNA]</scope>
    <source>
        <strain evidence="3">JCM 18123</strain>
    </source>
</reference>